<proteinExistence type="predicted"/>
<gene>
    <name evidence="1" type="ORF">DM39_1209</name>
</gene>
<name>A0AAN0VN18_9BURK</name>
<reference evidence="1 2" key="1">
    <citation type="submission" date="2014-05" db="EMBL/GenBank/DDBJ databases">
        <authorList>
            <person name="Bishop-Lilly K.A."/>
            <person name="Broomall S.M."/>
            <person name="Chain P.S."/>
            <person name="Chertkov O."/>
            <person name="Coyne S.R."/>
            <person name="Daligault H.E."/>
            <person name="Davenport K.W."/>
            <person name="Erkkila T."/>
            <person name="Frey K.G."/>
            <person name="Gibbons H.S."/>
            <person name="Gu W."/>
            <person name="Jaissle J."/>
            <person name="Johnson S.L."/>
            <person name="Koroleva G.I."/>
            <person name="Ladner J.T."/>
            <person name="Lo C.-C."/>
            <person name="Minogue T.D."/>
            <person name="Munk C."/>
            <person name="Palacios G.F."/>
            <person name="Redden C.L."/>
            <person name="Rosenzweig C.N."/>
            <person name="Scholz M.B."/>
            <person name="Teshima H."/>
            <person name="Xu Y."/>
        </authorList>
    </citation>
    <scope>NUCLEOTIDE SEQUENCE [LARGE SCALE GENOMIC DNA]</scope>
    <source>
        <strain evidence="1 2">DDS 22E-1</strain>
    </source>
</reference>
<dbReference type="EMBL" id="CP007783">
    <property type="protein sequence ID" value="AIO33334.1"/>
    <property type="molecule type" value="Genomic_DNA"/>
</dbReference>
<dbReference type="PANTHER" id="PTHR37835:SF1">
    <property type="entry name" value="ALPHA-CLOSTRIPAIN"/>
    <property type="match status" value="1"/>
</dbReference>
<evidence type="ECO:0000313" key="2">
    <source>
        <dbReference type="Proteomes" id="UP000029413"/>
    </source>
</evidence>
<accession>A0AAN0VN18</accession>
<dbReference type="KEGG" id="bcen:DM39_1209"/>
<dbReference type="Gene3D" id="3.40.50.11970">
    <property type="match status" value="1"/>
</dbReference>
<dbReference type="Pfam" id="PF03415">
    <property type="entry name" value="Peptidase_C11"/>
    <property type="match status" value="1"/>
</dbReference>
<dbReference type="AlphaFoldDB" id="A0AAN0VN18"/>
<protein>
    <submittedName>
        <fullName evidence="1">Clostripain family protein</fullName>
    </submittedName>
</protein>
<dbReference type="PANTHER" id="PTHR37835">
    <property type="entry name" value="ALPHA-CLOSTRIPAIN"/>
    <property type="match status" value="1"/>
</dbReference>
<dbReference type="Proteomes" id="UP000029413">
    <property type="component" value="Chromosome 1"/>
</dbReference>
<sequence length="650" mass="70699">MKIILRGVRQHLLAVVGSFLIVFLSACGSGGDEIDSSAHAERTLFVYMVGADQTMTAVAQESLRSMTAATAGTRLNLVVTTGAGSGEVDGVDWTHTQRWLLRDGKKTKLADLGEQDMTKPETLRDFLVWGIRNYPAKRYAVVLNDHGGAYQGFGFAGGTHMSLTDMVSAFDGTKIATGASFDLIGFDACMMASVEVAAALQPYGRYLAASEDLEYGAWDYKEIISGIERNPDLDGLALGKLISDTYFASSEKNPDFTFSVTDLQAMPPLLDAIDRLGSELKSGNYTSLQMAKIRSGIQYFSTDWVTRTDVVDLMQLSRGMSDGLKPALATTHQVISPLIEQAVVYKVVGTSRAETGGVNIFMPAGAIYESDALKDYRSTKQWMGAYQDFIEQYAEALKVSLEVAIGLSDPIVDNDTVSSFVTFPELWDNARPMVSISYFDEKNQPMYAMRQIDAASPVRGDGVNIDPSILAVKAKMSGKIYAIGSVPVSLIPTTAPNSEHAGRYVIPVTINPKNVEEDCSANGFLLVSKNSKDQQLMVTGYTDNLAGAAGHVISVEDFSAIFGSGWLMYVDSWRKDSRHEDYSWVCSRQQVIKEGQSQWSLEEITVPAKQYSLSLAVADYANRLHISKEIQISTAATGVVQTQAVAAISH</sequence>
<evidence type="ECO:0000313" key="1">
    <source>
        <dbReference type="EMBL" id="AIO33334.1"/>
    </source>
</evidence>
<dbReference type="PROSITE" id="PS51257">
    <property type="entry name" value="PROKAR_LIPOPROTEIN"/>
    <property type="match status" value="1"/>
</dbReference>
<dbReference type="InterPro" id="IPR005077">
    <property type="entry name" value="Peptidase_C11"/>
</dbReference>
<keyword evidence="2" id="KW-1185">Reference proteome</keyword>
<organism evidence="1 2">
    <name type="scientific">Burkholderia cenocepacia</name>
    <dbReference type="NCBI Taxonomy" id="95486"/>
    <lineage>
        <taxon>Bacteria</taxon>
        <taxon>Pseudomonadati</taxon>
        <taxon>Pseudomonadota</taxon>
        <taxon>Betaproteobacteria</taxon>
        <taxon>Burkholderiales</taxon>
        <taxon>Burkholderiaceae</taxon>
        <taxon>Burkholderia</taxon>
        <taxon>Burkholderia cepacia complex</taxon>
    </lineage>
</organism>